<evidence type="ECO:0000313" key="11">
    <source>
        <dbReference type="EMBL" id="KXH33277.1"/>
    </source>
</evidence>
<evidence type="ECO:0000256" key="9">
    <source>
        <dbReference type="SAM" id="Phobius"/>
    </source>
</evidence>
<feature type="transmembrane region" description="Helical" evidence="9">
    <location>
        <begin position="185"/>
        <end position="207"/>
    </location>
</feature>
<feature type="transmembrane region" description="Helical" evidence="9">
    <location>
        <begin position="98"/>
        <end position="120"/>
    </location>
</feature>
<evidence type="ECO:0000256" key="6">
    <source>
        <dbReference type="ARBA" id="ARBA00023136"/>
    </source>
</evidence>
<evidence type="ECO:0000256" key="8">
    <source>
        <dbReference type="SAM" id="MobiDB-lite"/>
    </source>
</evidence>
<dbReference type="OrthoDB" id="9976870at2759"/>
<feature type="domain" description="Rhodopsin" evidence="10">
    <location>
        <begin position="38"/>
        <end position="281"/>
    </location>
</feature>
<evidence type="ECO:0000256" key="5">
    <source>
        <dbReference type="ARBA" id="ARBA00022989"/>
    </source>
</evidence>
<evidence type="ECO:0000256" key="1">
    <source>
        <dbReference type="ARBA" id="ARBA00004141"/>
    </source>
</evidence>
<dbReference type="InterPro" id="IPR052337">
    <property type="entry name" value="SAT4-like"/>
</dbReference>
<keyword evidence="6 9" id="KW-0472">Membrane</keyword>
<keyword evidence="5 9" id="KW-1133">Transmembrane helix</keyword>
<comment type="subcellular location">
    <subcellularLocation>
        <location evidence="1">Membrane</location>
        <topology evidence="1">Multi-pass membrane protein</topology>
    </subcellularLocation>
</comment>
<dbReference type="GO" id="GO:0016407">
    <property type="term" value="F:acetyltransferase activity"/>
    <property type="evidence" value="ECO:0007669"/>
    <property type="project" value="InterPro"/>
</dbReference>
<dbReference type="GO" id="GO:0016020">
    <property type="term" value="C:membrane"/>
    <property type="evidence" value="ECO:0007669"/>
    <property type="project" value="UniProtKB-SubCell"/>
</dbReference>
<dbReference type="Gene3D" id="3.30.559.10">
    <property type="entry name" value="Chloramphenicol acetyltransferase-like domain"/>
    <property type="match status" value="1"/>
</dbReference>
<evidence type="ECO:0000256" key="2">
    <source>
        <dbReference type="ARBA" id="ARBA00006439"/>
    </source>
</evidence>
<protein>
    <recommendedName>
        <fullName evidence="10">Rhodopsin domain-containing protein</fullName>
    </recommendedName>
</protein>
<evidence type="ECO:0000256" key="4">
    <source>
        <dbReference type="ARBA" id="ARBA00022692"/>
    </source>
</evidence>
<evidence type="ECO:0000313" key="12">
    <source>
        <dbReference type="Proteomes" id="UP000070328"/>
    </source>
</evidence>
<feature type="transmembrane region" description="Helical" evidence="9">
    <location>
        <begin position="132"/>
        <end position="154"/>
    </location>
</feature>
<dbReference type="Proteomes" id="UP000070328">
    <property type="component" value="Unassembled WGS sequence"/>
</dbReference>
<gene>
    <name evidence="11" type="ORF">CSIM01_03191</name>
</gene>
<keyword evidence="3" id="KW-0808">Transferase</keyword>
<comment type="similarity">
    <text evidence="7">Belongs to the SAT4 family.</text>
</comment>
<dbReference type="InterPro" id="IPR009992">
    <property type="entry name" value="Tri3/Sat12/Sat16/Mac1"/>
</dbReference>
<dbReference type="InterPro" id="IPR049326">
    <property type="entry name" value="Rhodopsin_dom_fungi"/>
</dbReference>
<evidence type="ECO:0000256" key="7">
    <source>
        <dbReference type="ARBA" id="ARBA00038359"/>
    </source>
</evidence>
<dbReference type="Pfam" id="PF07428">
    <property type="entry name" value="Tri3"/>
    <property type="match status" value="1"/>
</dbReference>
<dbReference type="GO" id="GO:0043386">
    <property type="term" value="P:mycotoxin biosynthetic process"/>
    <property type="evidence" value="ECO:0007669"/>
    <property type="project" value="InterPro"/>
</dbReference>
<reference evidence="11 12" key="1">
    <citation type="submission" date="2014-02" db="EMBL/GenBank/DDBJ databases">
        <title>The genome sequence of Colletotrichum simmondsii CBS122122.</title>
        <authorList>
            <person name="Baroncelli R."/>
            <person name="Thon M.R."/>
        </authorList>
    </citation>
    <scope>NUCLEOTIDE SEQUENCE [LARGE SCALE GENOMIC DNA]</scope>
    <source>
        <strain evidence="11 12">CBS122122</strain>
    </source>
</reference>
<feature type="transmembrane region" description="Helical" evidence="9">
    <location>
        <begin position="54"/>
        <end position="78"/>
    </location>
</feature>
<feature type="transmembrane region" description="Helical" evidence="9">
    <location>
        <begin position="20"/>
        <end position="42"/>
    </location>
</feature>
<dbReference type="Pfam" id="PF20684">
    <property type="entry name" value="Fung_rhodopsin"/>
    <property type="match status" value="1"/>
</dbReference>
<dbReference type="PANTHER" id="PTHR33048:SF15">
    <property type="entry name" value="INTEGRAL MEMBRANE PROTEIN"/>
    <property type="match status" value="1"/>
</dbReference>
<name>A0A135SBZ8_9PEZI</name>
<evidence type="ECO:0000259" key="10">
    <source>
        <dbReference type="Pfam" id="PF20684"/>
    </source>
</evidence>
<feature type="transmembrane region" description="Helical" evidence="9">
    <location>
        <begin position="219"/>
        <end position="239"/>
    </location>
</feature>
<keyword evidence="12" id="KW-1185">Reference proteome</keyword>
<dbReference type="EMBL" id="JFBX01000622">
    <property type="protein sequence ID" value="KXH33277.1"/>
    <property type="molecule type" value="Genomic_DNA"/>
</dbReference>
<organism evidence="11 12">
    <name type="scientific">Colletotrichum simmondsii</name>
    <dbReference type="NCBI Taxonomy" id="703756"/>
    <lineage>
        <taxon>Eukaryota</taxon>
        <taxon>Fungi</taxon>
        <taxon>Dikarya</taxon>
        <taxon>Ascomycota</taxon>
        <taxon>Pezizomycotina</taxon>
        <taxon>Sordariomycetes</taxon>
        <taxon>Hypocreomycetidae</taxon>
        <taxon>Glomerellales</taxon>
        <taxon>Glomerellaceae</taxon>
        <taxon>Colletotrichum</taxon>
        <taxon>Colletotrichum acutatum species complex</taxon>
    </lineage>
</organism>
<accession>A0A135SBZ8</accession>
<comment type="caution">
    <text evidence="11">The sequence shown here is derived from an EMBL/GenBank/DDBJ whole genome shotgun (WGS) entry which is preliminary data.</text>
</comment>
<dbReference type="AlphaFoldDB" id="A0A135SBZ8"/>
<dbReference type="Gene3D" id="3.30.559.30">
    <property type="entry name" value="Nonribosomal peptide synthetase, condensation domain"/>
    <property type="match status" value="2"/>
</dbReference>
<feature type="region of interest" description="Disordered" evidence="8">
    <location>
        <begin position="320"/>
        <end position="353"/>
    </location>
</feature>
<evidence type="ECO:0000256" key="3">
    <source>
        <dbReference type="ARBA" id="ARBA00022679"/>
    </source>
</evidence>
<proteinExistence type="inferred from homology"/>
<keyword evidence="4 9" id="KW-0812">Transmembrane</keyword>
<comment type="similarity">
    <text evidence="2">Belongs to the trichothecene O-acetyltransferase family.</text>
</comment>
<dbReference type="InterPro" id="IPR023213">
    <property type="entry name" value="CAT-like_dom_sf"/>
</dbReference>
<sequence>MATEDPNRRFVYQLEGVGLSLFVVSIVGGVVSLIVVCLRTFIRLRAKTFSWDDGLMLGGLVVYLVDVALACMGALSGLGTRNADLSPVMLVESMKYLMIWMMLYVVVLCTIKTSICITTLRIATTMPKLRTAVYILMGLTVATFFTTFVGILLLCRPVEANWDTSIVLEGRGECSPVSSMLALSYTSTVSTIVTDLACAVLPAIILWQTQMKLSTKIMISFVLSFGSFASVSTMIRTPYIDHYNHPLDDLAFHIANIPLWSNIETAIGFIAGSLPALRQFFMHRRSPRPTTLGQTDASHGLHPGSVGLVTIGGSGVTSKSKIRKGTNYEDDEAGQGDWTRLDEDSVSEKGSTAPVRGIRKDMTFEVSSLPGQKNGRTVKLTPSCLLHPYLVSSRLSSAGILLQTTPALSGASLSAPRLESAYESLTLVTIALQTITALVNIRFQHPEVGCSVTWANDQDPPFIVYTSPSSDEVALDWGRGLVSSIATDKTGLEVAAELSEARQERPEPLPPVKVYVVAQVPETGTPLEIGARVDVLYAFNHIHWDSISSRIFVGDLLRGVGKQFNDGDQNLVNSTFHHPWGKEIANLNEPVLDACKTNMDALGEDYNKARYDFINELLKSATSWGLPVTNTVGTPRTIWRTFNTDESQAIAKAIKSRLGPQFTFTHLGHAAMVLALLRVSPLPLPGDASDALFLSSPLPVNGRRYLSSSDASIRYGSCQAGASVEFAPLRSYAVDEGNPEAVKLILARLAYHVFVSDGIVDNYIPGDVFGSSDGKIFTVESCNFHLTTYSSDVLVRMDSFKGQTGLSVCFNNGRLDEDLAKAFLDAIIDFITAFAT</sequence>
<dbReference type="PANTHER" id="PTHR33048">
    <property type="entry name" value="PTH11-LIKE INTEGRAL MEMBRANE PROTEIN (AFU_ORTHOLOGUE AFUA_5G11245)"/>
    <property type="match status" value="1"/>
</dbReference>